<name>A0A1M5DGR5_STRHI</name>
<evidence type="ECO:0000313" key="2">
    <source>
        <dbReference type="EMBL" id="SHF66188.1"/>
    </source>
</evidence>
<feature type="compositionally biased region" description="Low complexity" evidence="1">
    <location>
        <begin position="1342"/>
        <end position="1356"/>
    </location>
</feature>
<evidence type="ECO:0000313" key="3">
    <source>
        <dbReference type="Proteomes" id="UP000184501"/>
    </source>
</evidence>
<dbReference type="Gene3D" id="2.130.10.10">
    <property type="entry name" value="YVTN repeat-like/Quinoprotein amine dehydrogenase"/>
    <property type="match status" value="1"/>
</dbReference>
<gene>
    <name evidence="2" type="ORF">SAMN05444320_104450</name>
</gene>
<dbReference type="STRING" id="2017.SAMN05444320_104450"/>
<dbReference type="EMBL" id="FQVN01000004">
    <property type="protein sequence ID" value="SHF66188.1"/>
    <property type="molecule type" value="Genomic_DNA"/>
</dbReference>
<evidence type="ECO:0000256" key="1">
    <source>
        <dbReference type="SAM" id="MobiDB-lite"/>
    </source>
</evidence>
<feature type="region of interest" description="Disordered" evidence="1">
    <location>
        <begin position="1317"/>
        <end position="1356"/>
    </location>
</feature>
<keyword evidence="3" id="KW-1185">Reference proteome</keyword>
<sequence length="1915" mass="206605">MFTLEQTVNWEDRVFVPSAALMSVGADGRVYLVDSQSNGQNRVNYLLRMAPDGSARRGLGYLAGADTLTSATANKAGYVATSDAHFAGAVRVLGPDLDPEPLGRWVGCYNAVNYDAPRRVEAGAVSGRFYALAQDGLSAPGEPGKLADPTPHIVAVGSPPEPITALARYPLSFPPADPRILVDFRVRETGAAPDFAPVFYVLYQLRQERTRYLAKIDQTGTVLWKRTDPVIQQLSPARTEGGCGFDVDAAGHVYVVEPQHAVRDSYLVHRYHPDNATLEPTRLTLTGDFPPPVGAPYRELRVRQNQVLLQRRQDRELYSVFDLPDPSTSDRNVVFRRSVSAQHDHVRARFLDEPTETAWTAGSTVRIALTVDRVLDGQRERLPVAGWRAWLRSVGGQDHRRIDLVPDSGDPTLFRLTVPADISGLRQLTLAPTTGPYRIGAAPHHRLRRIVEVRPAGATGSVSLATITGAVIGPNNEHASGYRGTLNRARYAAGEPITFSVSVRPTPSTARDLVVRLADATGTTAARATVRVPTDKPPQVTVTVPAAVTRRLRPGDYLLTADAPGMTVATQPIAIGTGHPISGYRRVWFGDHTELWPTADEPVNSPFSGTHWDDADIAAAYLERVRRQGWTIVVDRLARQSASFALGHPDWDAGLPVIGPTKSRLDADPTAVDSIKLRRLSTLLEAVSGFGMLGIRQRATLLDNDATLPWLNQIDTSAETNNDSTRPIDRYFNLFRTNAVFSAYRAFEGWQWAGNWWANEGSPDDLPYGPMKPHTGPYVVELEATRKDGKWRPLLAAMQEYGLSHGPEAQRHLRRALAIGAAAGMGRGDLVTSFTGPFRHILCYPPETFTDVDEVDLQAQWEQFPLMLHTAFGVDFYPRPGKPSTLHQENLNDSGTGDQILGQAFAALLRGAKTSGHADTVPRFRQRTLLPDPRSLVAGTPSVFRVLADLLHEYGEWIGTFDNADRVAILVSRRQFGVDRYRGDMTVHFRLLHEAYLALLYAQIPASLVFVEDLAVPGVRPLSDYAAVLLVDERVEPEPAVLAALRTARRVFHTDTCADIVTAAAGSTSLGHRFDQSEYEKFPAVGHDCSFQSSNPNVSVEDPNTKVGPKSWHQISLSNAAAMRAALGPVVGGDRATADDPQVLVSERRKGAARIVVAVNNSLFAVDNVFFRRAGNFAAVTAPLTTTLTLPAAPVVYDVLAGRRVTPTPQGRLPVDFRHWPVAIYALLPAPVTGVTVTASASQPGEVGWWIRVSGGSGADPDLPLPVRVRIRDAAGALLWQQYTTAPASGRYQVPVNAHGSIRVEALELLTGQSATTDSGVRADDGPLDLLTGAGGGVGQRPAAEPTASAPASAPVADWRPAVERLGAHVRDIVLTDDGGAVLAAANWDTNLFALDLATGAQRWQTRIGHQFTHGLRRFFGGVAVQGMVLDAPHGYGLHLVNTANGAVERRFDLHGTQPSWFYRFSAAMPDGQPPAFATSPSGAWVATAGNLGLALWRRDGTLLGRRDWWEQAPLSDRPGAASDALLAALDENTLLVITRGIATAYQVNTLTPKWRQDLDALVTAVGGQATAATLSPDGATVAVSSTADSGRVFLLASTDGAVKAKLPIRADEVAWGPDGTSLVTLHDTRLDQHRLSGATWAPHASYPGADVLHHLAVAADGRIACGDEQGNLVVLTADLEPALVTDVTGIPVPRWLPGGDLLVATWLGQATRLHGATYQPLWSTTLRSTAQNMRSTLLAPEKAPTARITVTGNGVPPTGQANLLTPDTAGLSFVGFDSKRPVALPAEKQFAPHPEPPDRPHLSDPLVEFLSEAFPLGYLHVLLREPKATVTFGSLTLWDDPAHPESWLRDLRLDIRATPGDVWKPVARLVSHAAARTYPLPGGRQVTAAEIRLVVPPGLPGNLRLAGIALHAPP</sequence>
<reference evidence="2 3" key="1">
    <citation type="submission" date="2016-11" db="EMBL/GenBank/DDBJ databases">
        <authorList>
            <person name="Jaros S."/>
            <person name="Januszkiewicz K."/>
            <person name="Wedrychowicz H."/>
        </authorList>
    </citation>
    <scope>NUCLEOTIDE SEQUENCE [LARGE SCALE GENOMIC DNA]</scope>
    <source>
        <strain evidence="2 3">DSM 44523</strain>
    </source>
</reference>
<protein>
    <recommendedName>
        <fullName evidence="4">PQQ-like domain-containing protein</fullName>
    </recommendedName>
</protein>
<dbReference type="InterPro" id="IPR015943">
    <property type="entry name" value="WD40/YVTN_repeat-like_dom_sf"/>
</dbReference>
<dbReference type="SUPFAM" id="SSF82171">
    <property type="entry name" value="DPP6 N-terminal domain-like"/>
    <property type="match status" value="1"/>
</dbReference>
<proteinExistence type="predicted"/>
<accession>A0A1M5DGR5</accession>
<evidence type="ECO:0008006" key="4">
    <source>
        <dbReference type="Google" id="ProtNLM"/>
    </source>
</evidence>
<dbReference type="Proteomes" id="UP000184501">
    <property type="component" value="Unassembled WGS sequence"/>
</dbReference>
<organism evidence="2 3">
    <name type="scientific">Streptoalloteichus hindustanus</name>
    <dbReference type="NCBI Taxonomy" id="2017"/>
    <lineage>
        <taxon>Bacteria</taxon>
        <taxon>Bacillati</taxon>
        <taxon>Actinomycetota</taxon>
        <taxon>Actinomycetes</taxon>
        <taxon>Pseudonocardiales</taxon>
        <taxon>Pseudonocardiaceae</taxon>
        <taxon>Streptoalloteichus</taxon>
    </lineage>
</organism>